<dbReference type="EMBL" id="CP002696">
    <property type="protein sequence ID" value="AEE17219.1"/>
    <property type="molecule type" value="Genomic_DNA"/>
</dbReference>
<organism evidence="1 2">
    <name type="scientific">Treponema brennaborense (strain DSM 12168 / CIP 105900 / DD5/3)</name>
    <dbReference type="NCBI Taxonomy" id="906968"/>
    <lineage>
        <taxon>Bacteria</taxon>
        <taxon>Pseudomonadati</taxon>
        <taxon>Spirochaetota</taxon>
        <taxon>Spirochaetia</taxon>
        <taxon>Spirochaetales</taxon>
        <taxon>Treponemataceae</taxon>
        <taxon>Treponema</taxon>
    </lineage>
</organism>
<dbReference type="AlphaFoldDB" id="F4LIJ4"/>
<evidence type="ECO:0000313" key="2">
    <source>
        <dbReference type="Proteomes" id="UP000006546"/>
    </source>
</evidence>
<proteinExistence type="predicted"/>
<dbReference type="KEGG" id="tbe:Trebr_1797"/>
<gene>
    <name evidence="1" type="ordered locus">Trebr_1797</name>
</gene>
<reference evidence="2" key="1">
    <citation type="submission" date="2011-04" db="EMBL/GenBank/DDBJ databases">
        <title>The complete genome of Treponema brennaborense DSM 12168.</title>
        <authorList>
            <person name="Lucas S."/>
            <person name="Han J."/>
            <person name="Lapidus A."/>
            <person name="Bruce D."/>
            <person name="Goodwin L."/>
            <person name="Pitluck S."/>
            <person name="Peters L."/>
            <person name="Kyrpides N."/>
            <person name="Mavromatis K."/>
            <person name="Ivanova N."/>
            <person name="Mikhailova N."/>
            <person name="Pagani I."/>
            <person name="Teshima H."/>
            <person name="Detter J.C."/>
            <person name="Tapia R."/>
            <person name="Han C."/>
            <person name="Land M."/>
            <person name="Hauser L."/>
            <person name="Markowitz V."/>
            <person name="Cheng J.-F."/>
            <person name="Hugenholtz P."/>
            <person name="Woyke T."/>
            <person name="Wu D."/>
            <person name="Gronow S."/>
            <person name="Wellnitz S."/>
            <person name="Brambilla E."/>
            <person name="Klenk H.-P."/>
            <person name="Eisen J.A."/>
        </authorList>
    </citation>
    <scope>NUCLEOTIDE SEQUENCE [LARGE SCALE GENOMIC DNA]</scope>
    <source>
        <strain evidence="2">DSM 12168 / CIP 105900 / DD5/3</strain>
    </source>
</reference>
<name>F4LIJ4_TREBD</name>
<sequence length="79" mass="9166">MVGKGTNRKSMNHVEYMAAFIEYLGVHDNLPDCEFLNGNSGNNIKKTDFFLPVKLENRLKATIEYEFVHKTEEHVFLCE</sequence>
<protein>
    <submittedName>
        <fullName evidence="1">Uncharacterized protein</fullName>
    </submittedName>
</protein>
<keyword evidence="2" id="KW-1185">Reference proteome</keyword>
<accession>F4LIJ4</accession>
<evidence type="ECO:0000313" key="1">
    <source>
        <dbReference type="EMBL" id="AEE17219.1"/>
    </source>
</evidence>
<dbReference type="HOGENOM" id="CLU_2605005_0_0_12"/>
<dbReference type="Proteomes" id="UP000006546">
    <property type="component" value="Chromosome"/>
</dbReference>